<organism evidence="4 5">
    <name type="scientific">Cyclobacterium amurskyense</name>
    <dbReference type="NCBI Taxonomy" id="320787"/>
    <lineage>
        <taxon>Bacteria</taxon>
        <taxon>Pseudomonadati</taxon>
        <taxon>Bacteroidota</taxon>
        <taxon>Cytophagia</taxon>
        <taxon>Cytophagales</taxon>
        <taxon>Cyclobacteriaceae</taxon>
        <taxon>Cyclobacterium</taxon>
    </lineage>
</organism>
<evidence type="ECO:0000256" key="1">
    <source>
        <dbReference type="ARBA" id="ARBA00005771"/>
    </source>
</evidence>
<sequence>MAEPNIIWLASYPKSGNTWFRAFLSAFFNDGQVNLCNLNHGKLWYSNKRLPELYLDTCLDDLHIDELQPLRKLAYSELNKSLKEPLFVKIHDAFNSSFESQNPIIPEVSSRHIIYIVRNPLDVALSFANHKAVSYEKIARQFINNEKGYLSKKNNSSHEIYQFMGSWTQHVEGWLNQKKIPVHLVKYEDMKNKPYETFPFALKTLGIPYNTAKIEKAITACSFENLKQQEEKFGFFEKPSSNKVFFNKGETGRGLKEIPPHLVNEIINKNKKMMARLGYL</sequence>
<proteinExistence type="inferred from homology"/>
<dbReference type="InterPro" id="IPR027417">
    <property type="entry name" value="P-loop_NTPase"/>
</dbReference>
<evidence type="ECO:0000259" key="3">
    <source>
        <dbReference type="Pfam" id="PF00685"/>
    </source>
</evidence>
<dbReference type="EMBL" id="CP012040">
    <property type="protein sequence ID" value="AKP52640.1"/>
    <property type="molecule type" value="Genomic_DNA"/>
</dbReference>
<keyword evidence="2 4" id="KW-0808">Transferase</keyword>
<dbReference type="KEGG" id="camu:CA2015_3246"/>
<gene>
    <name evidence="4" type="ORF">CA2015_3246</name>
</gene>
<dbReference type="OrthoDB" id="1437579at2"/>
<dbReference type="SUPFAM" id="SSF52540">
    <property type="entry name" value="P-loop containing nucleoside triphosphate hydrolases"/>
    <property type="match status" value="1"/>
</dbReference>
<protein>
    <submittedName>
        <fullName evidence="4">Sulfotransferase</fullName>
    </submittedName>
</protein>
<comment type="similarity">
    <text evidence="1">Belongs to the sulfotransferase 1 family.</text>
</comment>
<reference evidence="4 5" key="1">
    <citation type="submission" date="2015-07" db="EMBL/GenBank/DDBJ databases">
        <authorList>
            <person name="Kim K.M."/>
        </authorList>
    </citation>
    <scope>NUCLEOTIDE SEQUENCE [LARGE SCALE GENOMIC DNA]</scope>
    <source>
        <strain evidence="4 5">KCTC 12363</strain>
    </source>
</reference>
<feature type="domain" description="Sulfotransferase" evidence="3">
    <location>
        <begin position="7"/>
        <end position="274"/>
    </location>
</feature>
<dbReference type="PANTHER" id="PTHR11783">
    <property type="entry name" value="SULFOTRANSFERASE SULT"/>
    <property type="match status" value="1"/>
</dbReference>
<dbReference type="AlphaFoldDB" id="A0A0H4PHX9"/>
<evidence type="ECO:0000313" key="4">
    <source>
        <dbReference type="EMBL" id="AKP52640.1"/>
    </source>
</evidence>
<evidence type="ECO:0000313" key="5">
    <source>
        <dbReference type="Proteomes" id="UP000036520"/>
    </source>
</evidence>
<keyword evidence="5" id="KW-1185">Reference proteome</keyword>
<accession>A0A0H4PHX9</accession>
<dbReference type="Gene3D" id="3.40.50.300">
    <property type="entry name" value="P-loop containing nucleotide triphosphate hydrolases"/>
    <property type="match status" value="1"/>
</dbReference>
<dbReference type="GO" id="GO:0008146">
    <property type="term" value="F:sulfotransferase activity"/>
    <property type="evidence" value="ECO:0007669"/>
    <property type="project" value="InterPro"/>
</dbReference>
<dbReference type="InterPro" id="IPR000863">
    <property type="entry name" value="Sulfotransferase_dom"/>
</dbReference>
<evidence type="ECO:0000256" key="2">
    <source>
        <dbReference type="ARBA" id="ARBA00022679"/>
    </source>
</evidence>
<dbReference type="RefSeq" id="WP_048642834.1">
    <property type="nucleotide sequence ID" value="NZ_CAXBGM010000050.1"/>
</dbReference>
<dbReference type="Proteomes" id="UP000036520">
    <property type="component" value="Chromosome"/>
</dbReference>
<dbReference type="STRING" id="320787.CA2015_3246"/>
<name>A0A0H4PHX9_9BACT</name>
<dbReference type="Pfam" id="PF00685">
    <property type="entry name" value="Sulfotransfer_1"/>
    <property type="match status" value="1"/>
</dbReference>